<reference evidence="4 5" key="1">
    <citation type="submission" date="2018-06" db="EMBL/GenBank/DDBJ databases">
        <title>Genomic Encyclopedia of Archaeal and Bacterial Type Strains, Phase II (KMG-II): from individual species to whole genera.</title>
        <authorList>
            <person name="Goeker M."/>
        </authorList>
    </citation>
    <scope>NUCLEOTIDE SEQUENCE [LARGE SCALE GENOMIC DNA]</scope>
    <source>
        <strain evidence="4 5">DSM 29821</strain>
    </source>
</reference>
<dbReference type="InterPro" id="IPR023997">
    <property type="entry name" value="TonB-dep_OMP_SusC/RagA_CS"/>
</dbReference>
<dbReference type="InterPro" id="IPR012910">
    <property type="entry name" value="Plug_dom"/>
</dbReference>
<keyword evidence="1" id="KW-1134">Transmembrane beta strand</keyword>
<dbReference type="Proteomes" id="UP000249819">
    <property type="component" value="Unassembled WGS sequence"/>
</dbReference>
<dbReference type="RefSeq" id="WP_111593563.1">
    <property type="nucleotide sequence ID" value="NZ_QLMA01000006.1"/>
</dbReference>
<comment type="caution">
    <text evidence="4">The sequence shown here is derived from an EMBL/GenBank/DDBJ whole genome shotgun (WGS) entry which is preliminary data.</text>
</comment>
<proteinExistence type="inferred from homology"/>
<evidence type="ECO:0000259" key="3">
    <source>
        <dbReference type="Pfam" id="PF07715"/>
    </source>
</evidence>
<dbReference type="Pfam" id="PF13715">
    <property type="entry name" value="CarbopepD_reg_2"/>
    <property type="match status" value="1"/>
</dbReference>
<dbReference type="Gene3D" id="2.170.130.10">
    <property type="entry name" value="TonB-dependent receptor, plug domain"/>
    <property type="match status" value="1"/>
</dbReference>
<dbReference type="Pfam" id="PF07715">
    <property type="entry name" value="Plug"/>
    <property type="match status" value="1"/>
</dbReference>
<evidence type="ECO:0000313" key="4">
    <source>
        <dbReference type="EMBL" id="RAJ79092.1"/>
    </source>
</evidence>
<evidence type="ECO:0000256" key="2">
    <source>
        <dbReference type="SAM" id="SignalP"/>
    </source>
</evidence>
<dbReference type="PROSITE" id="PS52016">
    <property type="entry name" value="TONB_DEPENDENT_REC_3"/>
    <property type="match status" value="1"/>
</dbReference>
<keyword evidence="2" id="KW-0732">Signal</keyword>
<accession>A0A327VUC8</accession>
<name>A0A327VUC8_9BACT</name>
<evidence type="ECO:0000256" key="1">
    <source>
        <dbReference type="PROSITE-ProRule" id="PRU01360"/>
    </source>
</evidence>
<dbReference type="NCBIfam" id="TIGR04056">
    <property type="entry name" value="OMP_RagA_SusC"/>
    <property type="match status" value="1"/>
</dbReference>
<feature type="signal peptide" evidence="2">
    <location>
        <begin position="1"/>
        <end position="23"/>
    </location>
</feature>
<dbReference type="OrthoDB" id="9768177at2"/>
<comment type="similarity">
    <text evidence="1">Belongs to the TonB-dependent receptor family.</text>
</comment>
<evidence type="ECO:0000313" key="5">
    <source>
        <dbReference type="Proteomes" id="UP000249819"/>
    </source>
</evidence>
<keyword evidence="5" id="KW-1185">Reference proteome</keyword>
<feature type="chain" id="PRO_5016267135" evidence="2">
    <location>
        <begin position="24"/>
        <end position="1137"/>
    </location>
</feature>
<organism evidence="4 5">
    <name type="scientific">Chitinophaga dinghuensis</name>
    <dbReference type="NCBI Taxonomy" id="1539050"/>
    <lineage>
        <taxon>Bacteria</taxon>
        <taxon>Pseudomonadati</taxon>
        <taxon>Bacteroidota</taxon>
        <taxon>Chitinophagia</taxon>
        <taxon>Chitinophagales</taxon>
        <taxon>Chitinophagaceae</taxon>
        <taxon>Chitinophaga</taxon>
    </lineage>
</organism>
<dbReference type="InterPro" id="IPR039426">
    <property type="entry name" value="TonB-dep_rcpt-like"/>
</dbReference>
<keyword evidence="1" id="KW-0812">Transmembrane</keyword>
<dbReference type="Gene3D" id="2.60.40.1120">
    <property type="entry name" value="Carboxypeptidase-like, regulatory domain"/>
    <property type="match status" value="1"/>
</dbReference>
<feature type="domain" description="TonB-dependent receptor plug" evidence="3">
    <location>
        <begin position="219"/>
        <end position="335"/>
    </location>
</feature>
<dbReference type="PROSITE" id="PS00018">
    <property type="entry name" value="EF_HAND_1"/>
    <property type="match status" value="1"/>
</dbReference>
<keyword evidence="1" id="KW-0998">Cell outer membrane</keyword>
<gene>
    <name evidence="4" type="ORF">CLV59_106152</name>
</gene>
<dbReference type="AlphaFoldDB" id="A0A327VUC8"/>
<dbReference type="GO" id="GO:0009279">
    <property type="term" value="C:cell outer membrane"/>
    <property type="evidence" value="ECO:0007669"/>
    <property type="project" value="UniProtKB-SubCell"/>
</dbReference>
<dbReference type="InterPro" id="IPR023996">
    <property type="entry name" value="TonB-dep_OMP_SusC/RagA"/>
</dbReference>
<keyword evidence="1" id="KW-0813">Transport</keyword>
<keyword evidence="1" id="KW-0472">Membrane</keyword>
<dbReference type="EMBL" id="QLMA01000006">
    <property type="protein sequence ID" value="RAJ79092.1"/>
    <property type="molecule type" value="Genomic_DNA"/>
</dbReference>
<dbReference type="SUPFAM" id="SSF56935">
    <property type="entry name" value="Porins"/>
    <property type="match status" value="1"/>
</dbReference>
<sequence length="1137" mass="123831">MQKFSLKFCVLALTMLASLVTYAQQKALPVTEALEQITRTYGTKFVYGADVLINKKTATAIPGTKTLPVEEVLKQVLYPNNLLFVYVSSNTYMIIDRPAGPVKKVLSETSTPQETVGATTDAANKTLIGYVADAGSKEPLPGVTVRLMPVGTGAVTDQSGRVFFPHVPAGTQYIVISMVGYVQRQEPFTGNNFGVALEQNTKTLDEVNVVEVGYGTKRKEAITSAVSSVGNKTITQMPTPILSNALIGTVPGLFGKQMSGVPGRDQSRMIVRGSDFTKTALIVIDGVPLNENSNTGGMSGQASLGDLDPADIESVTVLKDAGATAIYGSRGGNGVILVTTKRGKQGVPKFSFLANSTWSQPTQQPKFVGSFQQALLENEYAVNSGKIPVYTDAQLDTIRLGLNPDKFANTDWLKEGTLKFAKGQNYNLNVSGGNTGVKYYVSGGYNNQGSLIKNDAYKRYTVISNVDARLNKNLTMGLDMRYVYENVNDVPAGGANNILNNLYQLSPLQPVYFSNGLPAANYTGSVMNPILMANQSGYARNYANYLNAKFKMDYSIPWVKGLGAHAMASFDRNNYGSKTFTVPYKLYRANAAGVYIPVMGVDSKGADLKPSLTQATSRNNYTNMELGLNYNRSFGLHNLSGILLYTLNSSYSESLSGGRSSLFTPSVDQLFAGDASASLTNSGSAQEFGRVSYIGRLGYSWNARYYLDASFRTEASVNYPEGHRWGTFPSISASWRISEENFLKGNASWLDELKLRASYGMAGDETGAGYSSYLYNFSVGQNSGPASSTGKYGYIFNGSYVPSIYPGSLAPNTNITWGTIKSFNAGLNVSILKGLFAASFDVYRKNNINVLISSANNVPLTFGATAPRVNLGRSHTSGYELKLSHTNSIGKNFNYYVTAVAAHTKTIIDFSGEQSGLPAWDERQQNGWGVNNTRIYHALGLFQTREEINNWADQDGRKNATINPGDIKYADLNGDGVIDQKDVIVKDNTAMPLFNYTLSLGGSWKQFELDLTFQGVGDYTTLIGSKRWTNYDTRQLDRWTPDNPNASWPKLGSIASDSRNSDFYGLNGNYLRLRSARLSYSLAPVWIKHIGFDAVTINLQGGNLFVISKVKFTDPENDNPSFYGAQKTYSVGLNVKF</sequence>
<dbReference type="NCBIfam" id="TIGR04057">
    <property type="entry name" value="SusC_RagA_signa"/>
    <property type="match status" value="1"/>
</dbReference>
<protein>
    <submittedName>
        <fullName evidence="4">TonB-linked SusC/RagA family outer membrane protein</fullName>
    </submittedName>
</protein>
<comment type="subcellular location">
    <subcellularLocation>
        <location evidence="1">Cell outer membrane</location>
        <topology evidence="1">Multi-pass membrane protein</topology>
    </subcellularLocation>
</comment>
<dbReference type="InterPro" id="IPR018247">
    <property type="entry name" value="EF_Hand_1_Ca_BS"/>
</dbReference>
<dbReference type="InterPro" id="IPR008969">
    <property type="entry name" value="CarboxyPept-like_regulatory"/>
</dbReference>
<dbReference type="SUPFAM" id="SSF49464">
    <property type="entry name" value="Carboxypeptidase regulatory domain-like"/>
    <property type="match status" value="1"/>
</dbReference>
<dbReference type="InterPro" id="IPR037066">
    <property type="entry name" value="Plug_dom_sf"/>
</dbReference>